<accession>A0A6A5ST45</accession>
<keyword evidence="1" id="KW-1133">Transmembrane helix</keyword>
<dbReference type="EMBL" id="ML976032">
    <property type="protein sequence ID" value="KAF1942769.1"/>
    <property type="molecule type" value="Genomic_DNA"/>
</dbReference>
<feature type="transmembrane region" description="Helical" evidence="1">
    <location>
        <begin position="70"/>
        <end position="94"/>
    </location>
</feature>
<keyword evidence="1" id="KW-0812">Transmembrane</keyword>
<dbReference type="AlphaFoldDB" id="A0A6A5ST45"/>
<dbReference type="Proteomes" id="UP000800038">
    <property type="component" value="Unassembled WGS sequence"/>
</dbReference>
<proteinExistence type="predicted"/>
<keyword evidence="1" id="KW-0472">Membrane</keyword>
<gene>
    <name evidence="2" type="ORF">EJ02DRAFT_161356</name>
</gene>
<reference evidence="2" key="1">
    <citation type="journal article" date="2020" name="Stud. Mycol.">
        <title>101 Dothideomycetes genomes: a test case for predicting lifestyles and emergence of pathogens.</title>
        <authorList>
            <person name="Haridas S."/>
            <person name="Albert R."/>
            <person name="Binder M."/>
            <person name="Bloem J."/>
            <person name="Labutti K."/>
            <person name="Salamov A."/>
            <person name="Andreopoulos B."/>
            <person name="Baker S."/>
            <person name="Barry K."/>
            <person name="Bills G."/>
            <person name="Bluhm B."/>
            <person name="Cannon C."/>
            <person name="Castanera R."/>
            <person name="Culley D."/>
            <person name="Daum C."/>
            <person name="Ezra D."/>
            <person name="Gonzalez J."/>
            <person name="Henrissat B."/>
            <person name="Kuo A."/>
            <person name="Liang C."/>
            <person name="Lipzen A."/>
            <person name="Lutzoni F."/>
            <person name="Magnuson J."/>
            <person name="Mondo S."/>
            <person name="Nolan M."/>
            <person name="Ohm R."/>
            <person name="Pangilinan J."/>
            <person name="Park H.-J."/>
            <person name="Ramirez L."/>
            <person name="Alfaro M."/>
            <person name="Sun H."/>
            <person name="Tritt A."/>
            <person name="Yoshinaga Y."/>
            <person name="Zwiers L.-H."/>
            <person name="Turgeon B."/>
            <person name="Goodwin S."/>
            <person name="Spatafora J."/>
            <person name="Crous P."/>
            <person name="Grigoriev I."/>
        </authorList>
    </citation>
    <scope>NUCLEOTIDE SEQUENCE</scope>
    <source>
        <strain evidence="2">CBS 161.51</strain>
    </source>
</reference>
<sequence>MDNSTLSIHSLLYFEPLSPSPHTMYAQYYATPRSQAQRKTTEVLQPHLSLVQLDQCVILGLPLLKQQLVWFVWIIPIIIVNSLSNTGFAVRVHWSTWLRRRGFRRMTPLLRERLSRDFEVLCY</sequence>
<evidence type="ECO:0000256" key="1">
    <source>
        <dbReference type="SAM" id="Phobius"/>
    </source>
</evidence>
<name>A0A6A5ST45_9PLEO</name>
<evidence type="ECO:0000313" key="2">
    <source>
        <dbReference type="EMBL" id="KAF1942769.1"/>
    </source>
</evidence>
<keyword evidence="3" id="KW-1185">Reference proteome</keyword>
<organism evidence="2 3">
    <name type="scientific">Clathrospora elynae</name>
    <dbReference type="NCBI Taxonomy" id="706981"/>
    <lineage>
        <taxon>Eukaryota</taxon>
        <taxon>Fungi</taxon>
        <taxon>Dikarya</taxon>
        <taxon>Ascomycota</taxon>
        <taxon>Pezizomycotina</taxon>
        <taxon>Dothideomycetes</taxon>
        <taxon>Pleosporomycetidae</taxon>
        <taxon>Pleosporales</taxon>
        <taxon>Diademaceae</taxon>
        <taxon>Clathrospora</taxon>
    </lineage>
</organism>
<protein>
    <submittedName>
        <fullName evidence="2">Uncharacterized protein</fullName>
    </submittedName>
</protein>
<evidence type="ECO:0000313" key="3">
    <source>
        <dbReference type="Proteomes" id="UP000800038"/>
    </source>
</evidence>